<dbReference type="InterPro" id="IPR011249">
    <property type="entry name" value="Metalloenz_LuxS/M16"/>
</dbReference>
<protein>
    <submittedName>
        <fullName evidence="3">Insulinase family protein</fullName>
    </submittedName>
</protein>
<proteinExistence type="predicted"/>
<feature type="transmembrane region" description="Helical" evidence="1">
    <location>
        <begin position="572"/>
        <end position="588"/>
    </location>
</feature>
<feature type="transmembrane region" description="Helical" evidence="1">
    <location>
        <begin position="541"/>
        <end position="566"/>
    </location>
</feature>
<dbReference type="Proteomes" id="UP001230289">
    <property type="component" value="Unassembled WGS sequence"/>
</dbReference>
<accession>A0ABU0XDE8</accession>
<dbReference type="EMBL" id="JAVFCB010000002">
    <property type="protein sequence ID" value="MDQ4213144.1"/>
    <property type="molecule type" value="Genomic_DNA"/>
</dbReference>
<keyword evidence="4" id="KW-1185">Reference proteome</keyword>
<dbReference type="Gene3D" id="3.30.830.10">
    <property type="entry name" value="Metalloenzyme, LuxS/M16 peptidase-like"/>
    <property type="match status" value="2"/>
</dbReference>
<name>A0ABU0XDE8_9MICO</name>
<evidence type="ECO:0000313" key="3">
    <source>
        <dbReference type="EMBL" id="MDQ4213144.1"/>
    </source>
</evidence>
<evidence type="ECO:0000256" key="1">
    <source>
        <dbReference type="SAM" id="Phobius"/>
    </source>
</evidence>
<evidence type="ECO:0000313" key="4">
    <source>
        <dbReference type="Proteomes" id="UP001230289"/>
    </source>
</evidence>
<reference evidence="3 4" key="1">
    <citation type="submission" date="2023-08" db="EMBL/GenBank/DDBJ databases">
        <title>Microbacterium sp. nov., isolated from a waste landfill.</title>
        <authorList>
            <person name="Wen W."/>
        </authorList>
    </citation>
    <scope>NUCLEOTIDE SEQUENCE [LARGE SCALE GENOMIC DNA]</scope>
    <source>
        <strain evidence="3 4">ASV81</strain>
    </source>
</reference>
<evidence type="ECO:0000259" key="2">
    <source>
        <dbReference type="Pfam" id="PF05193"/>
    </source>
</evidence>
<dbReference type="SUPFAM" id="SSF63411">
    <property type="entry name" value="LuxS/MPP-like metallohydrolase"/>
    <property type="match status" value="2"/>
</dbReference>
<dbReference type="Pfam" id="PF05193">
    <property type="entry name" value="Peptidase_M16_C"/>
    <property type="match status" value="1"/>
</dbReference>
<keyword evidence="1" id="KW-0812">Transmembrane</keyword>
<dbReference type="InterPro" id="IPR007863">
    <property type="entry name" value="Peptidase_M16_C"/>
</dbReference>
<sequence>MTVMALTRGYDRAQYPVPLFEASTMATNDPPGSQWAFDLRTFASDRFRVGDVDGIPVVHGTVAGGDVFCALIFRVGFADETFATSGITHLIEHLALFGLDDPDVHANGQTQDYLTIFHFQGPLSAASRFLTNVASALRSLPMIRLDHEKEVLRTEWQGRAGHPALHQALERYGVRGPGLANAGEIGLHTIGDDDVRSWAARYFTRNNAIAVLTADALPDDLSIDLPRGDLRPIGPRTFAASELPGFFIGSQSGVLLDAEVPRSTAASFVAGIIQRILFRRLRTEQGISYHVAAEYAPIDADSARISITADVRPEHRDELVAGILQALSDLRGGVIDDADIEAERSRRLHAYDSDVSPGELVGMAVTAIQGRRLATIDELKQELRAVSRDDLIAASVQFWSGLLAQLPIEPPAEFGLTQTLQSSLESAYGEVHRLRNGSGEVLFVSPTGVSMEHRDGRLIAARYEETVGLLKYPDGGRRLVTADGFLVSIEPAVIPTFTTSHLATLDASIPSDRHIALPERAADQIPRLPAARRVPETVSGYGVWGDVTAIVLAIATAALIAIGSTFDRDSPWQALPAFTGLNVVVFVFRSRRVRLFWKALTARTEERRARRR</sequence>
<gene>
    <name evidence="3" type="ORF">RBR11_04380</name>
</gene>
<organism evidence="3 4">
    <name type="scientific">Microbacterium capsulatum</name>
    <dbReference type="NCBI Taxonomy" id="3041921"/>
    <lineage>
        <taxon>Bacteria</taxon>
        <taxon>Bacillati</taxon>
        <taxon>Actinomycetota</taxon>
        <taxon>Actinomycetes</taxon>
        <taxon>Micrococcales</taxon>
        <taxon>Microbacteriaceae</taxon>
        <taxon>Microbacterium</taxon>
    </lineage>
</organism>
<feature type="domain" description="Peptidase M16 C-terminal" evidence="2">
    <location>
        <begin position="261"/>
        <end position="345"/>
    </location>
</feature>
<comment type="caution">
    <text evidence="3">The sequence shown here is derived from an EMBL/GenBank/DDBJ whole genome shotgun (WGS) entry which is preliminary data.</text>
</comment>
<keyword evidence="1" id="KW-1133">Transmembrane helix</keyword>
<keyword evidence="1" id="KW-0472">Membrane</keyword>